<dbReference type="AlphaFoldDB" id="A0A1D7VZE4"/>
<evidence type="ECO:0000313" key="1">
    <source>
        <dbReference type="EMBL" id="AOP52100.1"/>
    </source>
</evidence>
<evidence type="ECO:0000313" key="4">
    <source>
        <dbReference type="Proteomes" id="UP000217881"/>
    </source>
</evidence>
<proteinExistence type="predicted"/>
<gene>
    <name evidence="1" type="ORF">BLSMQ_0382</name>
    <name evidence="2" type="ORF">CIK59_15740</name>
</gene>
<accession>A0A1D7VZE4</accession>
<dbReference type="OrthoDB" id="4804297at2"/>
<dbReference type="EMBL" id="CP017150">
    <property type="protein sequence ID" value="AOP52100.1"/>
    <property type="molecule type" value="Genomic_DNA"/>
</dbReference>
<dbReference type="EMBL" id="NRHA01000020">
    <property type="protein sequence ID" value="PCC52548.1"/>
    <property type="molecule type" value="Genomic_DNA"/>
</dbReference>
<reference evidence="1" key="1">
    <citation type="submission" date="2016-09" db="EMBL/GenBank/DDBJ databases">
        <title>Complete Genome Sequence of Brevibacterium aurantiacum SMQ-1335.</title>
        <authorList>
            <person name="de Melo A.G."/>
            <person name="Labrie S.J."/>
            <person name="Dumaresq J."/>
            <person name="Roberts R.J."/>
            <person name="Tremblay D.M."/>
            <person name="Moineau S."/>
        </authorList>
    </citation>
    <scope>NUCLEOTIDE SEQUENCE</scope>
    <source>
        <strain evidence="1">SMQ-1335</strain>
    </source>
</reference>
<reference evidence="2 4" key="3">
    <citation type="journal article" date="2017" name="Elife">
        <title>Extensive horizontal gene transfer in cheese-associated bacteria.</title>
        <authorList>
            <person name="Bonham K.S."/>
            <person name="Wolfe B.E."/>
            <person name="Dutton R.J."/>
        </authorList>
    </citation>
    <scope>NUCLEOTIDE SEQUENCE [LARGE SCALE GENOMIC DNA]</scope>
    <source>
        <strain evidence="2 4">738_8</strain>
    </source>
</reference>
<name>A0A1D7VZE4_BREAU</name>
<protein>
    <submittedName>
        <fullName evidence="1">Uncharacterized protein</fullName>
    </submittedName>
</protein>
<evidence type="ECO:0000313" key="3">
    <source>
        <dbReference type="Proteomes" id="UP000094793"/>
    </source>
</evidence>
<dbReference type="Proteomes" id="UP000094793">
    <property type="component" value="Chromosome"/>
</dbReference>
<organism evidence="1 3">
    <name type="scientific">Brevibacterium aurantiacum</name>
    <dbReference type="NCBI Taxonomy" id="273384"/>
    <lineage>
        <taxon>Bacteria</taxon>
        <taxon>Bacillati</taxon>
        <taxon>Actinomycetota</taxon>
        <taxon>Actinomycetes</taxon>
        <taxon>Micrococcales</taxon>
        <taxon>Brevibacteriaceae</taxon>
        <taxon>Brevibacterium</taxon>
    </lineage>
</organism>
<sequence>MSTETNSRWPGFSDEEALAWSRVLIHHSPEPQRAMLKALMNDTNNEGRAVRSQSWIRTATAAREDGFTPELYRSLFETLRAIKARNHPAHPANRKITHASHIPGIPYESELWAGYPKRVFEEDFNLEDAAEVTLLLADPKFPKRE</sequence>
<dbReference type="RefSeq" id="WP_069599328.1">
    <property type="nucleotide sequence ID" value="NZ_CP017150.1"/>
</dbReference>
<accession>A0A2A3ZLX2</accession>
<dbReference type="KEGG" id="blin:BLSMQ_0382"/>
<reference evidence="3" key="2">
    <citation type="submission" date="2016-09" db="EMBL/GenBank/DDBJ databases">
        <title>Complete Genome Sequence of Brevibacterium linens SMQ-1335.</title>
        <authorList>
            <person name="de Melo A.G."/>
            <person name="Labrie S.J."/>
            <person name="Dumaresq J."/>
            <person name="Roberts R.J."/>
            <person name="Tremblay D.M."/>
            <person name="Moineau S."/>
        </authorList>
    </citation>
    <scope>NUCLEOTIDE SEQUENCE [LARGE SCALE GENOMIC DNA]</scope>
    <source>
        <strain evidence="3">SMQ-1335</strain>
    </source>
</reference>
<evidence type="ECO:0000313" key="2">
    <source>
        <dbReference type="EMBL" id="PCC52548.1"/>
    </source>
</evidence>
<dbReference type="Proteomes" id="UP000217881">
    <property type="component" value="Unassembled WGS sequence"/>
</dbReference>